<keyword evidence="2" id="KW-0175">Coiled coil</keyword>
<keyword evidence="3" id="KW-0812">Transmembrane</keyword>
<dbReference type="SMART" id="SM00028">
    <property type="entry name" value="TPR"/>
    <property type="match status" value="4"/>
</dbReference>
<dbReference type="SUPFAM" id="SSF46894">
    <property type="entry name" value="C-terminal effector domain of the bipartite response regulators"/>
    <property type="match status" value="1"/>
</dbReference>
<evidence type="ECO:0000256" key="2">
    <source>
        <dbReference type="SAM" id="Coils"/>
    </source>
</evidence>
<dbReference type="SUPFAM" id="SSF48452">
    <property type="entry name" value="TPR-like"/>
    <property type="match status" value="2"/>
</dbReference>
<evidence type="ECO:0000256" key="1">
    <source>
        <dbReference type="PROSITE-ProRule" id="PRU00339"/>
    </source>
</evidence>
<accession>A0ABV7Y0R3</accession>
<feature type="repeat" description="TPR" evidence="1">
    <location>
        <begin position="166"/>
        <end position="199"/>
    </location>
</feature>
<reference evidence="5" key="1">
    <citation type="journal article" date="2019" name="Int. J. Syst. Evol. Microbiol.">
        <title>The Global Catalogue of Microorganisms (GCM) 10K type strain sequencing project: providing services to taxonomists for standard genome sequencing and annotation.</title>
        <authorList>
            <consortium name="The Broad Institute Genomics Platform"/>
            <consortium name="The Broad Institute Genome Sequencing Center for Infectious Disease"/>
            <person name="Wu L."/>
            <person name="Ma J."/>
        </authorList>
    </citation>
    <scope>NUCLEOTIDE SEQUENCE [LARGE SCALE GENOMIC DNA]</scope>
    <source>
        <strain evidence="5">CECT 7798</strain>
    </source>
</reference>
<keyword evidence="1" id="KW-0802">TPR repeat</keyword>
<proteinExistence type="predicted"/>
<evidence type="ECO:0000313" key="4">
    <source>
        <dbReference type="EMBL" id="MFC3758851.1"/>
    </source>
</evidence>
<dbReference type="InterPro" id="IPR019734">
    <property type="entry name" value="TPR_rpt"/>
</dbReference>
<name>A0ABV7Y0R3_9FLAO</name>
<comment type="caution">
    <text evidence="4">The sequence shown here is derived from an EMBL/GenBank/DDBJ whole genome shotgun (WGS) entry which is preliminary data.</text>
</comment>
<keyword evidence="3" id="KW-0472">Membrane</keyword>
<evidence type="ECO:0000256" key="3">
    <source>
        <dbReference type="SAM" id="Phobius"/>
    </source>
</evidence>
<feature type="transmembrane region" description="Helical" evidence="3">
    <location>
        <begin position="347"/>
        <end position="366"/>
    </location>
</feature>
<sequence length="488" mass="56748">MIKLFTDIFLFLSSKKIFLSVTFLLFISCNQITKKDENRNFDLSLLEENNKLRNAGDYKAIFQLNKKYYKQAENIGYKDGLAHCLINFAVADISSGNYKNGIFFLERAEKLLSKSDNIPLKALLYNELASLNNVMGLTDNAETYSKKSIFYTEKSNMEDQKGYSLGKIYISRAALLDTQKKYDSAVIYYHKAIKVAPFALSEIILAQHYLSYNKNMDSARVYVNNAMKMVSQEKQLGAQQIGVYIIAGDFYMETKEYPKAETTYKAALQAMDATKNMYSEYLNYIYQKLAELYKTNGNTKEEYFYLNQYNKTKKDFDKKKEGAINLLANKFIADLKSEDKENQKRNYIYWCLGGILLIFSGLYAFWKIKKLKTNKEALKSQTEVLKDKLEDKNTEELIELARKNDSFFIIKFREVYPHFIAKLLTINPDLENSELVFCAMLKLNFSSKEIAQNMTIQHTSVQKRKSRVRKRLNISSDVDIYDFLNQLK</sequence>
<keyword evidence="5" id="KW-1185">Reference proteome</keyword>
<gene>
    <name evidence="4" type="ORF">ACFONJ_23020</name>
</gene>
<dbReference type="InterPro" id="IPR016032">
    <property type="entry name" value="Sig_transdc_resp-reg_C-effctor"/>
</dbReference>
<protein>
    <submittedName>
        <fullName evidence="4">Tetratricopeptide repeat protein</fullName>
    </submittedName>
</protein>
<feature type="coiled-coil region" evidence="2">
    <location>
        <begin position="368"/>
        <end position="395"/>
    </location>
</feature>
<dbReference type="InterPro" id="IPR011990">
    <property type="entry name" value="TPR-like_helical_dom_sf"/>
</dbReference>
<evidence type="ECO:0000313" key="5">
    <source>
        <dbReference type="Proteomes" id="UP001595735"/>
    </source>
</evidence>
<dbReference type="PROSITE" id="PS50005">
    <property type="entry name" value="TPR"/>
    <property type="match status" value="1"/>
</dbReference>
<dbReference type="PROSITE" id="PS51257">
    <property type="entry name" value="PROKAR_LIPOPROTEIN"/>
    <property type="match status" value="1"/>
</dbReference>
<dbReference type="Proteomes" id="UP001595735">
    <property type="component" value="Unassembled WGS sequence"/>
</dbReference>
<dbReference type="EMBL" id="JBHRYO010000002">
    <property type="protein sequence ID" value="MFC3758851.1"/>
    <property type="molecule type" value="Genomic_DNA"/>
</dbReference>
<organism evidence="4 5">
    <name type="scientific">Chryseobacterium tructae</name>
    <dbReference type="NCBI Taxonomy" id="1037380"/>
    <lineage>
        <taxon>Bacteria</taxon>
        <taxon>Pseudomonadati</taxon>
        <taxon>Bacteroidota</taxon>
        <taxon>Flavobacteriia</taxon>
        <taxon>Flavobacteriales</taxon>
        <taxon>Weeksellaceae</taxon>
        <taxon>Chryseobacterium group</taxon>
        <taxon>Chryseobacterium</taxon>
    </lineage>
</organism>
<keyword evidence="3" id="KW-1133">Transmembrane helix</keyword>
<dbReference type="Gene3D" id="1.25.40.10">
    <property type="entry name" value="Tetratricopeptide repeat domain"/>
    <property type="match status" value="2"/>
</dbReference>
<dbReference type="RefSeq" id="WP_290300945.1">
    <property type="nucleotide sequence ID" value="NZ_JAUFQR010000001.1"/>
</dbReference>